<feature type="region of interest" description="Disordered" evidence="1">
    <location>
        <begin position="15"/>
        <end position="65"/>
    </location>
</feature>
<dbReference type="EMBL" id="CCBP010000059">
    <property type="protein sequence ID" value="CDO69936.1"/>
    <property type="molecule type" value="Genomic_DNA"/>
</dbReference>
<comment type="caution">
    <text evidence="3">The sequence shown here is derived from an EMBL/GenBank/DDBJ whole genome shotgun (WGS) entry which is preliminary data.</text>
</comment>
<keyword evidence="2" id="KW-1133">Transmembrane helix</keyword>
<keyword evidence="2" id="KW-0472">Membrane</keyword>
<dbReference type="Proteomes" id="UP000029665">
    <property type="component" value="Unassembled WGS sequence"/>
</dbReference>
<evidence type="ECO:0000313" key="4">
    <source>
        <dbReference type="Proteomes" id="UP000029665"/>
    </source>
</evidence>
<keyword evidence="4" id="KW-1185">Reference proteome</keyword>
<reference evidence="3" key="1">
    <citation type="submission" date="2014-01" db="EMBL/GenBank/DDBJ databases">
        <title>The genome of the white-rot fungus Pycnoporus cinnabarinus: a basidiomycete model with a versatile arsenal for lignocellulosic biomass breakdown.</title>
        <authorList>
            <person name="Levasseur A."/>
            <person name="Lomascolo A."/>
            <person name="Ruiz-Duenas F.J."/>
            <person name="Uzan E."/>
            <person name="Piumi F."/>
            <person name="Kues U."/>
            <person name="Ram A.F.J."/>
            <person name="Murat C."/>
            <person name="Haon M."/>
            <person name="Benoit I."/>
            <person name="Arfi Y."/>
            <person name="Chevret D."/>
            <person name="Drula E."/>
            <person name="Kwon M.J."/>
            <person name="Gouret P."/>
            <person name="Lesage-Meessen L."/>
            <person name="Lombard V."/>
            <person name="Mariette J."/>
            <person name="Noirot C."/>
            <person name="Park J."/>
            <person name="Patyshakuliyeva A."/>
            <person name="Wieneger R.A.B."/>
            <person name="Wosten H.A.B."/>
            <person name="Martin F."/>
            <person name="Coutinho P.M."/>
            <person name="de Vries R."/>
            <person name="Martinez A.T."/>
            <person name="Klopp C."/>
            <person name="Pontarotti P."/>
            <person name="Henrissat B."/>
            <person name="Record E."/>
        </authorList>
    </citation>
    <scope>NUCLEOTIDE SEQUENCE [LARGE SCALE GENOMIC DNA]</scope>
    <source>
        <strain evidence="3">BRFM137</strain>
    </source>
</reference>
<evidence type="ECO:0008006" key="5">
    <source>
        <dbReference type="Google" id="ProtNLM"/>
    </source>
</evidence>
<sequence length="214" mass="23055">MTPALAQLPKAYFPFSRSKRGTTPSSLRTSGSLRTARRASTTSSLTLGAPSPKAPSPVTPTQPSTLTTLTYQNDLIGNFWGGRSQGMQAARPPPGSPDGGGAANPRAKHRHASLDTFDLKAPPEPRTLARTLFLYGFLFPLLWLAGMVLVFSPTRYDPDLERAQVSSAEEMQQHKAAHRAAEEKWARRCMCASAVLLGLIVVVVVTIVLAMKGK</sequence>
<feature type="transmembrane region" description="Helical" evidence="2">
    <location>
        <begin position="189"/>
        <end position="211"/>
    </location>
</feature>
<name>A0A060S6V3_PYCCI</name>
<evidence type="ECO:0000313" key="3">
    <source>
        <dbReference type="EMBL" id="CDO69936.1"/>
    </source>
</evidence>
<protein>
    <recommendedName>
        <fullName evidence="5">Transmembrane protein</fullName>
    </recommendedName>
</protein>
<proteinExistence type="predicted"/>
<gene>
    <name evidence="3" type="ORF">BN946_scf184836.g10</name>
</gene>
<dbReference type="AlphaFoldDB" id="A0A060S6V3"/>
<dbReference type="HOGENOM" id="CLU_1289516_0_0_1"/>
<feature type="transmembrane region" description="Helical" evidence="2">
    <location>
        <begin position="132"/>
        <end position="152"/>
    </location>
</feature>
<keyword evidence="2" id="KW-0812">Transmembrane</keyword>
<feature type="region of interest" description="Disordered" evidence="1">
    <location>
        <begin position="82"/>
        <end position="110"/>
    </location>
</feature>
<dbReference type="OMA" id="EKWARRC"/>
<feature type="compositionally biased region" description="Low complexity" evidence="1">
    <location>
        <begin position="21"/>
        <end position="51"/>
    </location>
</feature>
<organism evidence="3 4">
    <name type="scientific">Pycnoporus cinnabarinus</name>
    <name type="common">Cinnabar-red polypore</name>
    <name type="synonym">Trametes cinnabarina</name>
    <dbReference type="NCBI Taxonomy" id="5643"/>
    <lineage>
        <taxon>Eukaryota</taxon>
        <taxon>Fungi</taxon>
        <taxon>Dikarya</taxon>
        <taxon>Basidiomycota</taxon>
        <taxon>Agaricomycotina</taxon>
        <taxon>Agaricomycetes</taxon>
        <taxon>Polyporales</taxon>
        <taxon>Polyporaceae</taxon>
        <taxon>Trametes</taxon>
    </lineage>
</organism>
<dbReference type="OrthoDB" id="3358294at2759"/>
<evidence type="ECO:0000256" key="2">
    <source>
        <dbReference type="SAM" id="Phobius"/>
    </source>
</evidence>
<accession>A0A060S6V3</accession>
<evidence type="ECO:0000256" key="1">
    <source>
        <dbReference type="SAM" id="MobiDB-lite"/>
    </source>
</evidence>